<evidence type="ECO:0000313" key="3">
    <source>
        <dbReference type="EMBL" id="CAL8068298.1"/>
    </source>
</evidence>
<keyword evidence="1" id="KW-0472">Membrane</keyword>
<gene>
    <name evidence="3" type="ORF">ODALV1_LOCUS202</name>
</gene>
<sequence>MIAKQLIDFLVLCVINSFIFLQTKGNQAQNLPDCLIHILYGEEIVFTTKDESNRSVIRQLFNTKIALTFTTQQIHDYSFLPGSNNTDYLDNDFEPGDTKIDSKSGYLRFTSKLSSVCTIFLVKAQSTNETIIAIQRSGHGTSDNVLFLIEISSLSTENEVLQDISEELFNSEGMPFHAPIAFFNLQTQEFISFCYFCPTKFSRFQNLETGTKNTWMALHSENLRVNQNGYGTSVFIPSPFSLGHNKKENCFKNYQGGRSRSNLFGEHVNCSLEDLWLVAPIQTILNISLTLKSLNQRSSHQKWMLQIRYGEGTLQMIPNIYIYTRGSVIIIENFVVDLMGCIPTEQLQTFEFSVFTALDYSSWGSLLLLILICCFVFQNVWKGLDFFGTFLGRELTQKHVRFQVCIILVGFSILSYVYASTLSAESMQLMDFPAFKTLIKRGYRFWMGETLTVSVILRSVSNWTKNGLKRHLGADMDDPKLFFVGKGNLKIQRYYSNNLKMLSLAAKYKLFITSITSFDMFKVIGKRLISVNENLICKVGRTSGDVELSFDHTIRIWGYLSNRFAQLIASMLSSGEYVRLRSLKQVNVGNEMKNMEMSNAVAFSKPKPITLNSVVGLIDGSAALMVDILISETLSENQN</sequence>
<feature type="chain" id="PRO_5047121357" evidence="2">
    <location>
        <begin position="29"/>
        <end position="639"/>
    </location>
</feature>
<proteinExistence type="predicted"/>
<keyword evidence="1" id="KW-0812">Transmembrane</keyword>
<feature type="signal peptide" evidence="2">
    <location>
        <begin position="1"/>
        <end position="28"/>
    </location>
</feature>
<accession>A0ABP1PLY7</accession>
<feature type="transmembrane region" description="Helical" evidence="1">
    <location>
        <begin position="402"/>
        <end position="423"/>
    </location>
</feature>
<name>A0ABP1PLY7_9HEXA</name>
<keyword evidence="4" id="KW-1185">Reference proteome</keyword>
<evidence type="ECO:0000313" key="4">
    <source>
        <dbReference type="Proteomes" id="UP001642540"/>
    </source>
</evidence>
<comment type="caution">
    <text evidence="3">The sequence shown here is derived from an EMBL/GenBank/DDBJ whole genome shotgun (WGS) entry which is preliminary data.</text>
</comment>
<dbReference type="EMBL" id="CAXLJM020000001">
    <property type="protein sequence ID" value="CAL8068298.1"/>
    <property type="molecule type" value="Genomic_DNA"/>
</dbReference>
<protein>
    <submittedName>
        <fullName evidence="3">Uncharacterized protein</fullName>
    </submittedName>
</protein>
<dbReference type="Proteomes" id="UP001642540">
    <property type="component" value="Unassembled WGS sequence"/>
</dbReference>
<evidence type="ECO:0000256" key="2">
    <source>
        <dbReference type="SAM" id="SignalP"/>
    </source>
</evidence>
<reference evidence="3 4" key="1">
    <citation type="submission" date="2024-08" db="EMBL/GenBank/DDBJ databases">
        <authorList>
            <person name="Cucini C."/>
            <person name="Frati F."/>
        </authorList>
    </citation>
    <scope>NUCLEOTIDE SEQUENCE [LARGE SCALE GENOMIC DNA]</scope>
</reference>
<feature type="transmembrane region" description="Helical" evidence="1">
    <location>
        <begin position="360"/>
        <end position="381"/>
    </location>
</feature>
<keyword evidence="1" id="KW-1133">Transmembrane helix</keyword>
<keyword evidence="2" id="KW-0732">Signal</keyword>
<organism evidence="3 4">
    <name type="scientific">Orchesella dallaii</name>
    <dbReference type="NCBI Taxonomy" id="48710"/>
    <lineage>
        <taxon>Eukaryota</taxon>
        <taxon>Metazoa</taxon>
        <taxon>Ecdysozoa</taxon>
        <taxon>Arthropoda</taxon>
        <taxon>Hexapoda</taxon>
        <taxon>Collembola</taxon>
        <taxon>Entomobryomorpha</taxon>
        <taxon>Entomobryoidea</taxon>
        <taxon>Orchesellidae</taxon>
        <taxon>Orchesellinae</taxon>
        <taxon>Orchesella</taxon>
    </lineage>
</organism>
<evidence type="ECO:0000256" key="1">
    <source>
        <dbReference type="SAM" id="Phobius"/>
    </source>
</evidence>